<evidence type="ECO:0000256" key="2">
    <source>
        <dbReference type="SAM" id="Phobius"/>
    </source>
</evidence>
<comment type="caution">
    <text evidence="3">The sequence shown here is derived from an EMBL/GenBank/DDBJ whole genome shotgun (WGS) entry which is preliminary data.</text>
</comment>
<feature type="transmembrane region" description="Helical" evidence="2">
    <location>
        <begin position="370"/>
        <end position="388"/>
    </location>
</feature>
<accession>A0AA37BH90</accession>
<dbReference type="AlphaFoldDB" id="A0AA37BH90"/>
<sequence length="392" mass="40634">MRSRPGEVLIRVLAAAGVVAAAVFAGPGVRAVERPAGTRAVAGAGGAEAATGAAGTGPVAGAGGAAAAEPTEPAGSREADRVLFRFEDERITESSGLAVSPTHEDVYYTHNDSEAGPVFFAVGGDGKTRAAFTLRGAAARDWEGMAVSRDPATGRGVLWFADIGDNFDGAWPDVSVYKVAEPASLKDAVLPAVRYRFRYEDGGHNAEGVMVDPRTGRLYIVTKEFAGAIYAAPKRLRTGRVNVLRKVGSAPIMATDAAYAPDGSSFVVRTYISATVYRDFDEQLARVPMPPLEQAESIAYTADGKALLTGSEGEDSPVHLVPLPDRVLEAAAPAPTPVPERSGTARTEPAGTAEAAEDGGEDAGVPVSAVLLWLLVAFGATGAIVFVARRTR</sequence>
<feature type="compositionally biased region" description="Gly residues" evidence="1">
    <location>
        <begin position="54"/>
        <end position="64"/>
    </location>
</feature>
<organism evidence="3 4">
    <name type="scientific">Planomonospora parontospora</name>
    <dbReference type="NCBI Taxonomy" id="58119"/>
    <lineage>
        <taxon>Bacteria</taxon>
        <taxon>Bacillati</taxon>
        <taxon>Actinomycetota</taxon>
        <taxon>Actinomycetes</taxon>
        <taxon>Streptosporangiales</taxon>
        <taxon>Streptosporangiaceae</taxon>
        <taxon>Planomonospora</taxon>
    </lineage>
</organism>
<gene>
    <name evidence="3" type="ORF">GCM10010126_33240</name>
</gene>
<keyword evidence="2" id="KW-0812">Transmembrane</keyword>
<name>A0AA37BH90_9ACTN</name>
<evidence type="ECO:0000313" key="4">
    <source>
        <dbReference type="Proteomes" id="UP000627984"/>
    </source>
</evidence>
<protein>
    <recommendedName>
        <fullName evidence="5">Esterase-like activity of phytase family protein</fullName>
    </recommendedName>
</protein>
<evidence type="ECO:0000313" key="3">
    <source>
        <dbReference type="EMBL" id="GGK71043.1"/>
    </source>
</evidence>
<evidence type="ECO:0000256" key="1">
    <source>
        <dbReference type="SAM" id="MobiDB-lite"/>
    </source>
</evidence>
<feature type="compositionally biased region" description="Low complexity" evidence="1">
    <location>
        <begin position="344"/>
        <end position="354"/>
    </location>
</feature>
<keyword evidence="2" id="KW-1133">Transmembrane helix</keyword>
<dbReference type="Proteomes" id="UP000627984">
    <property type="component" value="Unassembled WGS sequence"/>
</dbReference>
<reference evidence="3" key="1">
    <citation type="journal article" date="2014" name="Int. J. Syst. Evol. Microbiol.">
        <title>Complete genome sequence of Corynebacterium casei LMG S-19264T (=DSM 44701T), isolated from a smear-ripened cheese.</title>
        <authorList>
            <consortium name="US DOE Joint Genome Institute (JGI-PGF)"/>
            <person name="Walter F."/>
            <person name="Albersmeier A."/>
            <person name="Kalinowski J."/>
            <person name="Ruckert C."/>
        </authorList>
    </citation>
    <scope>NUCLEOTIDE SEQUENCE</scope>
    <source>
        <strain evidence="3">JCM 3093</strain>
    </source>
</reference>
<keyword evidence="2" id="KW-0472">Membrane</keyword>
<feature type="region of interest" description="Disordered" evidence="1">
    <location>
        <begin position="333"/>
        <end position="361"/>
    </location>
</feature>
<dbReference type="SUPFAM" id="SSF50956">
    <property type="entry name" value="Thermostable phytase (3-phytase)"/>
    <property type="match status" value="1"/>
</dbReference>
<proteinExistence type="predicted"/>
<dbReference type="EMBL" id="BMQD01000009">
    <property type="protein sequence ID" value="GGK71043.1"/>
    <property type="molecule type" value="Genomic_DNA"/>
</dbReference>
<feature type="region of interest" description="Disordered" evidence="1">
    <location>
        <begin position="49"/>
        <end position="79"/>
    </location>
</feature>
<reference evidence="3" key="2">
    <citation type="submission" date="2022-09" db="EMBL/GenBank/DDBJ databases">
        <authorList>
            <person name="Sun Q."/>
            <person name="Ohkuma M."/>
        </authorList>
    </citation>
    <scope>NUCLEOTIDE SEQUENCE</scope>
    <source>
        <strain evidence="3">JCM 3093</strain>
    </source>
</reference>
<evidence type="ECO:0008006" key="5">
    <source>
        <dbReference type="Google" id="ProtNLM"/>
    </source>
</evidence>
<dbReference type="RefSeq" id="WP_191895552.1">
    <property type="nucleotide sequence ID" value="NZ_BMQD01000009.1"/>
</dbReference>
<feature type="compositionally biased region" description="Low complexity" evidence="1">
    <location>
        <begin position="65"/>
        <end position="74"/>
    </location>
</feature>